<evidence type="ECO:0000256" key="1">
    <source>
        <dbReference type="ARBA" id="ARBA00022450"/>
    </source>
</evidence>
<protein>
    <recommendedName>
        <fullName evidence="3">Acyl carrier protein</fullName>
        <shortName evidence="3">ACP</shortName>
    </recommendedName>
</protein>
<sequence>MTNEEIKEKLTAVLADEFEVDASIITPDAPLMETLDLDSLDLVDVVVLIEQNFGVTLKGPDFVGIKTFEDFYNLISAKVNGGN</sequence>
<dbReference type="PROSITE" id="PS50075">
    <property type="entry name" value="CARRIER"/>
    <property type="match status" value="1"/>
</dbReference>
<dbReference type="RefSeq" id="WP_131840300.1">
    <property type="nucleotide sequence ID" value="NZ_SLWB01000017.1"/>
</dbReference>
<dbReference type="AlphaFoldDB" id="A0A4R2EAG8"/>
<dbReference type="SUPFAM" id="SSF47336">
    <property type="entry name" value="ACP-like"/>
    <property type="match status" value="1"/>
</dbReference>
<evidence type="ECO:0000259" key="4">
    <source>
        <dbReference type="PROSITE" id="PS50075"/>
    </source>
</evidence>
<feature type="modified residue" description="O-(pantetheine 4'-phosphoryl)serine" evidence="3">
    <location>
        <position position="39"/>
    </location>
</feature>
<evidence type="ECO:0000256" key="3">
    <source>
        <dbReference type="HAMAP-Rule" id="MF_01217"/>
    </source>
</evidence>
<organism evidence="5 6">
    <name type="scientific">Acetobacteroides hydrogenigenes</name>
    <dbReference type="NCBI Taxonomy" id="979970"/>
    <lineage>
        <taxon>Bacteria</taxon>
        <taxon>Pseudomonadati</taxon>
        <taxon>Bacteroidota</taxon>
        <taxon>Bacteroidia</taxon>
        <taxon>Bacteroidales</taxon>
        <taxon>Rikenellaceae</taxon>
        <taxon>Acetobacteroides</taxon>
    </lineage>
</organism>
<dbReference type="Gene3D" id="1.10.1200.10">
    <property type="entry name" value="ACP-like"/>
    <property type="match status" value="1"/>
</dbReference>
<reference evidence="5 6" key="1">
    <citation type="submission" date="2019-03" db="EMBL/GenBank/DDBJ databases">
        <title>Genomic Encyclopedia of Archaeal and Bacterial Type Strains, Phase II (KMG-II): from individual species to whole genera.</title>
        <authorList>
            <person name="Goeker M."/>
        </authorList>
    </citation>
    <scope>NUCLEOTIDE SEQUENCE [LARGE SCALE GENOMIC DNA]</scope>
    <source>
        <strain evidence="5 6">RL-C</strain>
    </source>
</reference>
<comment type="caution">
    <text evidence="5">The sequence shown here is derived from an EMBL/GenBank/DDBJ whole genome shotgun (WGS) entry which is preliminary data.</text>
</comment>
<keyword evidence="3" id="KW-0276">Fatty acid metabolism</keyword>
<keyword evidence="2 3" id="KW-0597">Phosphoprotein</keyword>
<dbReference type="InterPro" id="IPR009081">
    <property type="entry name" value="PP-bd_ACP"/>
</dbReference>
<dbReference type="UniPathway" id="UPA00094"/>
<keyword evidence="3" id="KW-0444">Lipid biosynthesis</keyword>
<dbReference type="Pfam" id="PF00550">
    <property type="entry name" value="PP-binding"/>
    <property type="match status" value="1"/>
</dbReference>
<comment type="PTM">
    <text evidence="3">4'-phosphopantetheine is transferred from CoA to a specific serine of apo-ACP by AcpS. This modification is essential for activity because fatty acids are bound in thioester linkage to the sulfhydryl of the prosthetic group.</text>
</comment>
<dbReference type="GO" id="GO:0009245">
    <property type="term" value="P:lipid A biosynthetic process"/>
    <property type="evidence" value="ECO:0007669"/>
    <property type="project" value="TreeGrafter"/>
</dbReference>
<keyword evidence="3" id="KW-0963">Cytoplasm</keyword>
<comment type="subcellular location">
    <subcellularLocation>
        <location evidence="3">Cytoplasm</location>
    </subcellularLocation>
</comment>
<dbReference type="InterPro" id="IPR003231">
    <property type="entry name" value="ACP"/>
</dbReference>
<gene>
    <name evidence="3" type="primary">acpP</name>
    <name evidence="5" type="ORF">CLV25_11729</name>
</gene>
<dbReference type="GO" id="GO:0000035">
    <property type="term" value="F:acyl binding"/>
    <property type="evidence" value="ECO:0007669"/>
    <property type="project" value="TreeGrafter"/>
</dbReference>
<keyword evidence="3" id="KW-0275">Fatty acid biosynthesis</keyword>
<comment type="similarity">
    <text evidence="3">Belongs to the acyl carrier protein (ACP) family.</text>
</comment>
<proteinExistence type="inferred from homology"/>
<dbReference type="EMBL" id="SLWB01000017">
    <property type="protein sequence ID" value="TCN62894.1"/>
    <property type="molecule type" value="Genomic_DNA"/>
</dbReference>
<dbReference type="GO" id="GO:0005829">
    <property type="term" value="C:cytosol"/>
    <property type="evidence" value="ECO:0007669"/>
    <property type="project" value="TreeGrafter"/>
</dbReference>
<dbReference type="HAMAP" id="MF_01217">
    <property type="entry name" value="Acyl_carrier"/>
    <property type="match status" value="1"/>
</dbReference>
<name>A0A4R2EAG8_9BACT</name>
<dbReference type="PANTHER" id="PTHR20863:SF76">
    <property type="entry name" value="CARRIER DOMAIN-CONTAINING PROTEIN"/>
    <property type="match status" value="1"/>
</dbReference>
<feature type="domain" description="Carrier" evidence="4">
    <location>
        <begin position="1"/>
        <end position="79"/>
    </location>
</feature>
<evidence type="ECO:0000256" key="2">
    <source>
        <dbReference type="ARBA" id="ARBA00022553"/>
    </source>
</evidence>
<evidence type="ECO:0000313" key="5">
    <source>
        <dbReference type="EMBL" id="TCN62894.1"/>
    </source>
</evidence>
<comment type="function">
    <text evidence="3">Carrier of the growing fatty acid chain in fatty acid biosynthesis.</text>
</comment>
<evidence type="ECO:0000313" key="6">
    <source>
        <dbReference type="Proteomes" id="UP000294830"/>
    </source>
</evidence>
<dbReference type="GO" id="GO:0016020">
    <property type="term" value="C:membrane"/>
    <property type="evidence" value="ECO:0007669"/>
    <property type="project" value="GOC"/>
</dbReference>
<dbReference type="PANTHER" id="PTHR20863">
    <property type="entry name" value="ACYL CARRIER PROTEIN"/>
    <property type="match status" value="1"/>
</dbReference>
<comment type="pathway">
    <text evidence="3">Lipid metabolism; fatty acid biosynthesis.</text>
</comment>
<keyword evidence="6" id="KW-1185">Reference proteome</keyword>
<keyword evidence="3" id="KW-0443">Lipid metabolism</keyword>
<keyword evidence="1 3" id="KW-0596">Phosphopantetheine</keyword>
<dbReference type="GO" id="GO:0000036">
    <property type="term" value="F:acyl carrier activity"/>
    <property type="evidence" value="ECO:0007669"/>
    <property type="project" value="UniProtKB-UniRule"/>
</dbReference>
<dbReference type="OrthoDB" id="1004764at2"/>
<accession>A0A4R2EAG8</accession>
<dbReference type="Proteomes" id="UP000294830">
    <property type="component" value="Unassembled WGS sequence"/>
</dbReference>
<dbReference type="InterPro" id="IPR036736">
    <property type="entry name" value="ACP-like_sf"/>
</dbReference>